<evidence type="ECO:0000313" key="3">
    <source>
        <dbReference type="Proteomes" id="UP001460270"/>
    </source>
</evidence>
<sequence>MVMTWPGEGDRILDARFPKRSVTLDGEESRTWAAEKLPVLAAEGSREEAAEETAQEAEQEAAQEPDEKAEEEAALKPKRENLAIQGDHHQ</sequence>
<organism evidence="2 3">
    <name type="scientific">Mugilogobius chulae</name>
    <name type="common">yellowstripe goby</name>
    <dbReference type="NCBI Taxonomy" id="88201"/>
    <lineage>
        <taxon>Eukaryota</taxon>
        <taxon>Metazoa</taxon>
        <taxon>Chordata</taxon>
        <taxon>Craniata</taxon>
        <taxon>Vertebrata</taxon>
        <taxon>Euteleostomi</taxon>
        <taxon>Actinopterygii</taxon>
        <taxon>Neopterygii</taxon>
        <taxon>Teleostei</taxon>
        <taxon>Neoteleostei</taxon>
        <taxon>Acanthomorphata</taxon>
        <taxon>Gobiaria</taxon>
        <taxon>Gobiiformes</taxon>
        <taxon>Gobioidei</taxon>
        <taxon>Gobiidae</taxon>
        <taxon>Gobionellinae</taxon>
        <taxon>Mugilogobius</taxon>
    </lineage>
</organism>
<dbReference type="EMBL" id="JBBPFD010000017">
    <property type="protein sequence ID" value="KAK7891091.1"/>
    <property type="molecule type" value="Genomic_DNA"/>
</dbReference>
<gene>
    <name evidence="2" type="ORF">WMY93_023054</name>
</gene>
<feature type="compositionally biased region" description="Acidic residues" evidence="1">
    <location>
        <begin position="49"/>
        <end position="70"/>
    </location>
</feature>
<evidence type="ECO:0000313" key="2">
    <source>
        <dbReference type="EMBL" id="KAK7891091.1"/>
    </source>
</evidence>
<dbReference type="Proteomes" id="UP001460270">
    <property type="component" value="Unassembled WGS sequence"/>
</dbReference>
<feature type="region of interest" description="Disordered" evidence="1">
    <location>
        <begin position="42"/>
        <end position="90"/>
    </location>
</feature>
<dbReference type="AlphaFoldDB" id="A0AAW0N6B3"/>
<name>A0AAW0N6B3_9GOBI</name>
<reference evidence="3" key="1">
    <citation type="submission" date="2024-04" db="EMBL/GenBank/DDBJ databases">
        <title>Salinicola lusitanus LLJ914,a marine bacterium isolated from the Okinawa Trough.</title>
        <authorList>
            <person name="Li J."/>
        </authorList>
    </citation>
    <scope>NUCLEOTIDE SEQUENCE [LARGE SCALE GENOMIC DNA]</scope>
</reference>
<protein>
    <submittedName>
        <fullName evidence="2">Uncharacterized protein</fullName>
    </submittedName>
</protein>
<accession>A0AAW0N6B3</accession>
<feature type="compositionally biased region" description="Basic and acidic residues" evidence="1">
    <location>
        <begin position="71"/>
        <end position="90"/>
    </location>
</feature>
<comment type="caution">
    <text evidence="2">The sequence shown here is derived from an EMBL/GenBank/DDBJ whole genome shotgun (WGS) entry which is preliminary data.</text>
</comment>
<keyword evidence="3" id="KW-1185">Reference proteome</keyword>
<proteinExistence type="predicted"/>
<evidence type="ECO:0000256" key="1">
    <source>
        <dbReference type="SAM" id="MobiDB-lite"/>
    </source>
</evidence>